<evidence type="ECO:0000313" key="4">
    <source>
        <dbReference type="Proteomes" id="UP000034022"/>
    </source>
</evidence>
<gene>
    <name evidence="3" type="ORF">US91_C0001G0188</name>
</gene>
<dbReference type="GO" id="GO:0016757">
    <property type="term" value="F:glycosyltransferase activity"/>
    <property type="evidence" value="ECO:0007669"/>
    <property type="project" value="InterPro"/>
</dbReference>
<dbReference type="Pfam" id="PF00534">
    <property type="entry name" value="Glycos_transf_1"/>
    <property type="match status" value="1"/>
</dbReference>
<dbReference type="PANTHER" id="PTHR46401:SF2">
    <property type="entry name" value="GLYCOSYLTRANSFERASE WBBK-RELATED"/>
    <property type="match status" value="1"/>
</dbReference>
<evidence type="ECO:0000256" key="1">
    <source>
        <dbReference type="ARBA" id="ARBA00022679"/>
    </source>
</evidence>
<name>A0A0G0N2C1_9BACT</name>
<feature type="domain" description="Glycosyl transferase family 1" evidence="2">
    <location>
        <begin position="172"/>
        <end position="327"/>
    </location>
</feature>
<sequence>MTILYFGDYDPDYSRNRILIKGLKKNNVEILECNDNSQNFFVKLINLYKKHKKIKTEYDLIIVGYSPISRSMVPFARLLSQKKIVWDAFYSLYDAWVFDKKLVSKYHPKAWYYWFCDLLNCVLADKILLDTNEHIDYFVKTFGVKKDKFIRVFVGSDDTVMYPRKKAENPVFTIHFHGHYIPLQGTEYIIRAAKILENENILFRMTGSRGQEYKKALNLASDLKLNNIKFLDSVSYSGLADLIVDCDLCLGIFGNTEKAQRVIPNKVYEAIATARPVISADTPAMRELFNDRENILMCESANPESLAERILELKNDGGLREKIAREAWKLFNRYCRPEIIGEKLLTDLGLKNIEF</sequence>
<comment type="caution">
    <text evidence="3">The sequence shown here is derived from an EMBL/GenBank/DDBJ whole genome shotgun (WGS) entry which is preliminary data.</text>
</comment>
<dbReference type="SUPFAM" id="SSF53756">
    <property type="entry name" value="UDP-Glycosyltransferase/glycogen phosphorylase"/>
    <property type="match status" value="1"/>
</dbReference>
<dbReference type="InterPro" id="IPR001296">
    <property type="entry name" value="Glyco_trans_1"/>
</dbReference>
<protein>
    <submittedName>
        <fullName evidence="3">Group 1 glycosyl transferase</fullName>
    </submittedName>
</protein>
<reference evidence="3 4" key="1">
    <citation type="journal article" date="2015" name="Nature">
        <title>rRNA introns, odd ribosomes, and small enigmatic genomes across a large radiation of phyla.</title>
        <authorList>
            <person name="Brown C.T."/>
            <person name="Hug L.A."/>
            <person name="Thomas B.C."/>
            <person name="Sharon I."/>
            <person name="Castelle C.J."/>
            <person name="Singh A."/>
            <person name="Wilkins M.J."/>
            <person name="Williams K.H."/>
            <person name="Banfield J.F."/>
        </authorList>
    </citation>
    <scope>NUCLEOTIDE SEQUENCE [LARGE SCALE GENOMIC DNA]</scope>
</reference>
<keyword evidence="1 3" id="KW-0808">Transferase</keyword>
<dbReference type="Gene3D" id="3.40.50.2000">
    <property type="entry name" value="Glycogen Phosphorylase B"/>
    <property type="match status" value="1"/>
</dbReference>
<dbReference type="PANTHER" id="PTHR46401">
    <property type="entry name" value="GLYCOSYLTRANSFERASE WBBK-RELATED"/>
    <property type="match status" value="1"/>
</dbReference>
<dbReference type="AlphaFoldDB" id="A0A0G0N2C1"/>
<dbReference type="EMBL" id="LBUU01000001">
    <property type="protein sequence ID" value="KKQ71261.1"/>
    <property type="molecule type" value="Genomic_DNA"/>
</dbReference>
<accession>A0A0G0N2C1</accession>
<organism evidence="3 4">
    <name type="scientific">Candidatus Falkowbacteria bacterium GW2011_GWE1_38_31</name>
    <dbReference type="NCBI Taxonomy" id="1618638"/>
    <lineage>
        <taxon>Bacteria</taxon>
        <taxon>Candidatus Falkowiibacteriota</taxon>
    </lineage>
</organism>
<evidence type="ECO:0000259" key="2">
    <source>
        <dbReference type="Pfam" id="PF00534"/>
    </source>
</evidence>
<evidence type="ECO:0000313" key="3">
    <source>
        <dbReference type="EMBL" id="KKQ71261.1"/>
    </source>
</evidence>
<dbReference type="Proteomes" id="UP000034022">
    <property type="component" value="Unassembled WGS sequence"/>
</dbReference>
<dbReference type="GO" id="GO:0009103">
    <property type="term" value="P:lipopolysaccharide biosynthetic process"/>
    <property type="evidence" value="ECO:0007669"/>
    <property type="project" value="TreeGrafter"/>
</dbReference>
<proteinExistence type="predicted"/>